<name>A0ABY6CW80_9BACT</name>
<dbReference type="Pfam" id="PF01551">
    <property type="entry name" value="Peptidase_M23"/>
    <property type="match status" value="1"/>
</dbReference>
<dbReference type="CDD" id="cd12797">
    <property type="entry name" value="M23_peptidase"/>
    <property type="match status" value="1"/>
</dbReference>
<dbReference type="InterPro" id="IPR050570">
    <property type="entry name" value="Cell_wall_metabolism_enzyme"/>
</dbReference>
<dbReference type="RefSeq" id="WP_263049906.1">
    <property type="nucleotide sequence ID" value="NZ_CP106735.1"/>
</dbReference>
<dbReference type="PANTHER" id="PTHR21666">
    <property type="entry name" value="PEPTIDASE-RELATED"/>
    <property type="match status" value="1"/>
</dbReference>
<gene>
    <name evidence="2" type="ORF">N7E81_12400</name>
</gene>
<feature type="domain" description="M23ase beta-sheet core" evidence="1">
    <location>
        <begin position="52"/>
        <end position="119"/>
    </location>
</feature>
<dbReference type="Proteomes" id="UP001062165">
    <property type="component" value="Chromosome"/>
</dbReference>
<evidence type="ECO:0000259" key="1">
    <source>
        <dbReference type="Pfam" id="PF01551"/>
    </source>
</evidence>
<proteinExistence type="predicted"/>
<evidence type="ECO:0000313" key="2">
    <source>
        <dbReference type="EMBL" id="UXX78160.1"/>
    </source>
</evidence>
<reference evidence="2" key="1">
    <citation type="submission" date="2022-10" db="EMBL/GenBank/DDBJ databases">
        <title>Comparative genomics and taxonomic characterization of three novel marine species of genus Reichenbachiella exhibiting antioxidant and polysaccharide degradation activities.</title>
        <authorList>
            <person name="Muhammad N."/>
            <person name="Lee Y.-J."/>
            <person name="Ko J."/>
            <person name="Kim S.-G."/>
        </authorList>
    </citation>
    <scope>NUCLEOTIDE SEQUENCE</scope>
    <source>
        <strain evidence="2">Wsw4-B4</strain>
    </source>
</reference>
<dbReference type="SUPFAM" id="SSF51261">
    <property type="entry name" value="Duplicated hybrid motif"/>
    <property type="match status" value="1"/>
</dbReference>
<dbReference type="InterPro" id="IPR011055">
    <property type="entry name" value="Dup_hybrid_motif"/>
</dbReference>
<sequence>MRLNKILPFLFFIVFDGLSQDVPQRGDFMFPVRPRQENYLAGSMGELRSSHFHTGLDIKTSGITGLPIYASADGYIQRIRVSLGGYGNALYLAHPETGAVTVYAHLKSFNDEIAEYVRTQQYAEENFQVDLYPAKNQFSYKKGEIIALSGNSGSSSGPHLHFEVRTLSHRALDPLDYGFDEIVDSQPPVLASVAFVTMDADARINGMYGRVEFDVVTDAQGNASIPEGISLFGNIGVEVYAYDQFDGARNRNGIRFQTLMLDGKPAFSQQIDKLNFGLQRNILVHTNYKRSQEGGRRFNKLYVDHGNGLRFYETNEQSGVLRIYDPLEHRIDIRLEDAYGNINQVNIKVNDNGFSRSRDLKHTYALDSKGFDVMGHLLEIESTKGHCDAIFYLNGNPEKVDMAYYTNTSHHYLWDLRNGLPDSAQLCEKTISFNLAATIPSEQKITWEGEGIRIVFPKYALFDTAYLHYQKRRLADSSEVFELDNAVVPLRQFITVHLKPTGVYDMLKSGVYALDGRGGLGFVGGDWEGDEMVFKTRDLVAYTIATDSIPPVISQKVSRKGRLKFKIEDKMSGIHSVRATLNGAWLLMHFDAKSGYIWTDEWVDVSGQFSLAVKDNANNITRFEATY</sequence>
<dbReference type="Gene3D" id="2.70.70.10">
    <property type="entry name" value="Glucose Permease (Domain IIA)"/>
    <property type="match status" value="1"/>
</dbReference>
<protein>
    <submittedName>
        <fullName evidence="2">M23 family metallopeptidase</fullName>
    </submittedName>
</protein>
<evidence type="ECO:0000313" key="3">
    <source>
        <dbReference type="Proteomes" id="UP001062165"/>
    </source>
</evidence>
<keyword evidence="3" id="KW-1185">Reference proteome</keyword>
<accession>A0ABY6CW80</accession>
<dbReference type="PANTHER" id="PTHR21666:SF285">
    <property type="entry name" value="M23 FAMILY METALLOPEPTIDASE"/>
    <property type="match status" value="1"/>
</dbReference>
<dbReference type="InterPro" id="IPR016047">
    <property type="entry name" value="M23ase_b-sheet_dom"/>
</dbReference>
<dbReference type="EMBL" id="CP106735">
    <property type="protein sequence ID" value="UXX78160.1"/>
    <property type="molecule type" value="Genomic_DNA"/>
</dbReference>
<organism evidence="2 3">
    <name type="scientific">Reichenbachiella carrageenanivorans</name>
    <dbReference type="NCBI Taxonomy" id="2979869"/>
    <lineage>
        <taxon>Bacteria</taxon>
        <taxon>Pseudomonadati</taxon>
        <taxon>Bacteroidota</taxon>
        <taxon>Cytophagia</taxon>
        <taxon>Cytophagales</taxon>
        <taxon>Reichenbachiellaceae</taxon>
        <taxon>Reichenbachiella</taxon>
    </lineage>
</organism>